<comment type="caution">
    <text evidence="1">The sequence shown here is derived from an EMBL/GenBank/DDBJ whole genome shotgun (WGS) entry which is preliminary data.</text>
</comment>
<dbReference type="SUPFAM" id="SSF55811">
    <property type="entry name" value="Nudix"/>
    <property type="match status" value="1"/>
</dbReference>
<dbReference type="AlphaFoldDB" id="A0A1G1VAS9"/>
<evidence type="ECO:0000313" key="1">
    <source>
        <dbReference type="EMBL" id="OGY12558.1"/>
    </source>
</evidence>
<proteinExistence type="predicted"/>
<reference evidence="1 2" key="1">
    <citation type="journal article" date="2016" name="Nat. Commun.">
        <title>Thousands of microbial genomes shed light on interconnected biogeochemical processes in an aquifer system.</title>
        <authorList>
            <person name="Anantharaman K."/>
            <person name="Brown C.T."/>
            <person name="Hug L.A."/>
            <person name="Sharon I."/>
            <person name="Castelle C.J."/>
            <person name="Probst A.J."/>
            <person name="Thomas B.C."/>
            <person name="Singh A."/>
            <person name="Wilkins M.J."/>
            <person name="Karaoz U."/>
            <person name="Brodie E.L."/>
            <person name="Williams K.H."/>
            <person name="Hubbard S.S."/>
            <person name="Banfield J.F."/>
        </authorList>
    </citation>
    <scope>NUCLEOTIDE SEQUENCE [LARGE SCALE GENOMIC DNA]</scope>
</reference>
<evidence type="ECO:0000313" key="2">
    <source>
        <dbReference type="Proteomes" id="UP000178659"/>
    </source>
</evidence>
<dbReference type="Proteomes" id="UP000178659">
    <property type="component" value="Unassembled WGS sequence"/>
</dbReference>
<dbReference type="EMBL" id="MHCC01000027">
    <property type="protein sequence ID" value="OGY12558.1"/>
    <property type="molecule type" value="Genomic_DNA"/>
</dbReference>
<accession>A0A1G1VAS9</accession>
<gene>
    <name evidence="1" type="ORF">A3A77_00545</name>
</gene>
<dbReference type="Gene3D" id="3.90.79.10">
    <property type="entry name" value="Nucleoside Triphosphate Pyrophosphohydrolase"/>
    <property type="match status" value="1"/>
</dbReference>
<dbReference type="InterPro" id="IPR015797">
    <property type="entry name" value="NUDIX_hydrolase-like_dom_sf"/>
</dbReference>
<name>A0A1G1VAS9_9BACT</name>
<organism evidence="1 2">
    <name type="scientific">Candidatus Blackburnbacteria bacterium RIFCSPLOWO2_01_FULL_40_20</name>
    <dbReference type="NCBI Taxonomy" id="1797519"/>
    <lineage>
        <taxon>Bacteria</taxon>
        <taxon>Candidatus Blackburniibacteriota</taxon>
    </lineage>
</organism>
<protein>
    <submittedName>
        <fullName evidence="1">Uncharacterized protein</fullName>
    </submittedName>
</protein>
<sequence>MSIISVTKTLNKYIQNPCVGLPDKVFYFISRLTPLVNVDLLIRDEKGRTLLSWRDDKYTGKGWHIPSGIVRFKETLETRVKKVAKTEADMDVKFEKTPITIKQCIHNDRDTRGHFISILYKCYLPSTFIPLNKNLSKKQPRYLKWHISCPKDLIKAHDMYKEFI</sequence>